<dbReference type="RefSeq" id="WP_163462067.1">
    <property type="nucleotide sequence ID" value="NZ_JAAAMG010000004.1"/>
</dbReference>
<feature type="transmembrane region" description="Helical" evidence="1">
    <location>
        <begin position="116"/>
        <end position="133"/>
    </location>
</feature>
<comment type="caution">
    <text evidence="2">The sequence shown here is derived from an EMBL/GenBank/DDBJ whole genome shotgun (WGS) entry which is preliminary data.</text>
</comment>
<feature type="transmembrane region" description="Helical" evidence="1">
    <location>
        <begin position="85"/>
        <end position="104"/>
    </location>
</feature>
<evidence type="ECO:0000313" key="2">
    <source>
        <dbReference type="EMBL" id="NDW04057.1"/>
    </source>
</evidence>
<keyword evidence="3" id="KW-1185">Reference proteome</keyword>
<gene>
    <name evidence="2" type="ORF">GTK09_06400</name>
</gene>
<keyword evidence="1" id="KW-1133">Transmembrane helix</keyword>
<dbReference type="EMBL" id="JAAAMG010000004">
    <property type="protein sequence ID" value="NDW04057.1"/>
    <property type="molecule type" value="Genomic_DNA"/>
</dbReference>
<evidence type="ECO:0000313" key="3">
    <source>
        <dbReference type="Proteomes" id="UP000469011"/>
    </source>
</evidence>
<evidence type="ECO:0000256" key="1">
    <source>
        <dbReference type="SAM" id="Phobius"/>
    </source>
</evidence>
<reference evidence="2 3" key="1">
    <citation type="submission" date="2020-01" db="EMBL/GenBank/DDBJ databases">
        <title>Jiella pacifica sp. nov.</title>
        <authorList>
            <person name="Xue Z."/>
            <person name="Zhu S."/>
            <person name="Chen J."/>
            <person name="Yang J."/>
        </authorList>
    </citation>
    <scope>NUCLEOTIDE SEQUENCE [LARGE SCALE GENOMIC DNA]</scope>
    <source>
        <strain evidence="2 3">40Bstr34</strain>
    </source>
</reference>
<dbReference type="Proteomes" id="UP000469011">
    <property type="component" value="Unassembled WGS sequence"/>
</dbReference>
<feature type="transmembrane region" description="Helical" evidence="1">
    <location>
        <begin position="58"/>
        <end position="78"/>
    </location>
</feature>
<organism evidence="2 3">
    <name type="scientific">Jiella pacifica</name>
    <dbReference type="NCBI Taxonomy" id="2696469"/>
    <lineage>
        <taxon>Bacteria</taxon>
        <taxon>Pseudomonadati</taxon>
        <taxon>Pseudomonadota</taxon>
        <taxon>Alphaproteobacteria</taxon>
        <taxon>Hyphomicrobiales</taxon>
        <taxon>Aurantimonadaceae</taxon>
        <taxon>Jiella</taxon>
    </lineage>
</organism>
<protein>
    <recommendedName>
        <fullName evidence="4">Tryptophan-rich sensory protein</fullName>
    </recommendedName>
</protein>
<accession>A0A6N9SYF7</accession>
<evidence type="ECO:0008006" key="4">
    <source>
        <dbReference type="Google" id="ProtNLM"/>
    </source>
</evidence>
<dbReference type="AlphaFoldDB" id="A0A6N9SYF7"/>
<keyword evidence="1" id="KW-0472">Membrane</keyword>
<feature type="transmembrane region" description="Helical" evidence="1">
    <location>
        <begin position="21"/>
        <end position="38"/>
    </location>
</feature>
<proteinExistence type="predicted"/>
<sequence length="140" mass="15541">MSRGRVVDLFTATFFPDPARPVEWLSLLGLAGWAQFLAGDPDVLQRDSYTAFNFLPAWGWVLLMVSVVVVHLAAMVPATRQRATLRFLAMAIAAGLWTIVALSFWNGQAITTGARMYTAIAFLTAMTGVWLGWNRPQRRP</sequence>
<keyword evidence="1" id="KW-0812">Transmembrane</keyword>
<name>A0A6N9SYF7_9HYPH</name>